<dbReference type="Pfam" id="PF01612">
    <property type="entry name" value="DNA_pol_A_exo1"/>
    <property type="match status" value="1"/>
</dbReference>
<dbReference type="Gene3D" id="3.30.420.10">
    <property type="entry name" value="Ribonuclease H-like superfamily/Ribonuclease H"/>
    <property type="match status" value="1"/>
</dbReference>
<keyword evidence="5" id="KW-0539">Nucleus</keyword>
<dbReference type="GO" id="GO:0003727">
    <property type="term" value="F:single-stranded RNA binding"/>
    <property type="evidence" value="ECO:0007669"/>
    <property type="project" value="TreeGrafter"/>
</dbReference>
<dbReference type="GO" id="GO:0071037">
    <property type="term" value="P:nuclear polyadenylation-dependent snRNA catabolic process"/>
    <property type="evidence" value="ECO:0007669"/>
    <property type="project" value="TreeGrafter"/>
</dbReference>
<feature type="region of interest" description="Disordered" evidence="6">
    <location>
        <begin position="552"/>
        <end position="590"/>
    </location>
</feature>
<gene>
    <name evidence="8" type="ORF">CVIRNUC_003833</name>
</gene>
<feature type="region of interest" description="Disordered" evidence="6">
    <location>
        <begin position="1079"/>
        <end position="1156"/>
    </location>
</feature>
<feature type="region of interest" description="Disordered" evidence="6">
    <location>
        <begin position="672"/>
        <end position="730"/>
    </location>
</feature>
<keyword evidence="9" id="KW-1185">Reference proteome</keyword>
<dbReference type="CDD" id="cd06147">
    <property type="entry name" value="Rrp6p_like_exo"/>
    <property type="match status" value="1"/>
</dbReference>
<comment type="caution">
    <text evidence="8">The sequence shown here is derived from an EMBL/GenBank/DDBJ whole genome shotgun (WGS) entry which is preliminary data.</text>
</comment>
<feature type="region of interest" description="Disordered" evidence="6">
    <location>
        <begin position="915"/>
        <end position="938"/>
    </location>
</feature>
<keyword evidence="3" id="KW-0378">Hydrolase</keyword>
<proteinExistence type="predicted"/>
<dbReference type="GO" id="GO:0071051">
    <property type="term" value="P:poly(A)-dependent snoRNA 3'-end processing"/>
    <property type="evidence" value="ECO:0007669"/>
    <property type="project" value="TreeGrafter"/>
</dbReference>
<dbReference type="PANTHER" id="PTHR12124">
    <property type="entry name" value="POLYMYOSITIS/SCLERODERMA AUTOANTIGEN-RELATED"/>
    <property type="match status" value="1"/>
</dbReference>
<dbReference type="InterPro" id="IPR045092">
    <property type="entry name" value="Rrp6-like"/>
</dbReference>
<sequence length="1156" mass="122205">MSEGEAKAPWEAVQALEASSKDLSRHSSHLQALWLDPATNEQAQRLAEECKAVIRRMLEHFSSGEVDARVAECAEALGERAGDMLDDILERADASLDRARALLKAARDPGFGSGQPEAAPTLAAAPVAGVRAGPKAGKSSFQAAHMDFSMGPRPQDSFDPPVDNSNEPFQPHLQPWQASLPGCSAADAAGPHGLHPLQERLAGLQFQSWQLEASEPVMPQGLDETPLTYIDTQPALESLAQELASAHEIAVDLEAHAYRSFQGFCCLMQLSTRAADYLVDVLALRSAIGPVLGPIFADGQVVKVLHGADSDIVWLQRDFGIYIANMFDTGQAARVLGYPSAGLAYLLSRFCKVKADKRWQMADWRIRPLSEEALLYARMDTHYLLYMYDLIKVELATVPRVPDHHHTDLPANGPATMIGVVLERSRRLCLQQYQKELRAPGSYLDAFSRCQDRLTRQQLAVFAGLFAWRDQIARERDESTGFIIPKVLLMKLCKSIPRTAQDLLKLLGHTGKRSSPLLSELAAEVVQVIAAAAQNVNSVPEPDEAIAQLKHSRAQTASAQMSPPAPVPAATSAAPVPSVGGKADGTDNADVVKTPARNASSLGVLGEWSAPVPQSSNGSAAVTEVAAALPELSQTGAAKSAAMPPAMQPKAGALQPKQLPLLASALQKSGGLFRPTGLSHQQGPANSSASLPQQPAPDVPPAGALSAEAAQPAEPPAAASLGAADTAQQHDSSAAVGQLFLQQEAAIVKPQQQPLRAQATGLRALLGCSRTPRSGAGMAMLGMPSSAPRSGLSTNKAAALAELRAQLILPFVGGISTADHDKPKSQASGMPDNASDAQIVISMTADAHNPQGDKLTGENSNLMQKTSGADVRAVMDDLVTENRFQALSAPRSSAQPALEGTCELDDFLPLPISEEYQLPSKRRRRAHQSRRPDAAQAGPLHNEAGMLAAQQAALKQAGLDDSDSDSSAGHVQMQADTQGEGHGMGCKQPEHTLKRGIAGCSKDTKQSLTGRAGAVPTGPRPLGPVFPREPKESQSQKLGKLKQPQAAQMGSTAVSTFDFADAKAAATGLDLAAMMGLPAKAPGDRKSASVRGGRSHGRAGRDDEKLGIGGAGRQSGQGDKKRKGFDPYSSFEAHEVKSGKSSRAMHKAGNRSMTFR</sequence>
<dbReference type="GO" id="GO:0071038">
    <property type="term" value="P:TRAMP-dependent tRNA surveillance pathway"/>
    <property type="evidence" value="ECO:0007669"/>
    <property type="project" value="TreeGrafter"/>
</dbReference>
<dbReference type="Pfam" id="PF00570">
    <property type="entry name" value="HRDC"/>
    <property type="match status" value="1"/>
</dbReference>
<dbReference type="PROSITE" id="PS50967">
    <property type="entry name" value="HRDC"/>
    <property type="match status" value="1"/>
</dbReference>
<dbReference type="SMART" id="SM00341">
    <property type="entry name" value="HRDC"/>
    <property type="match status" value="1"/>
</dbReference>
<evidence type="ECO:0000256" key="5">
    <source>
        <dbReference type="ARBA" id="ARBA00023242"/>
    </source>
</evidence>
<keyword evidence="2" id="KW-0540">Nuclease</keyword>
<dbReference type="SMART" id="SM00474">
    <property type="entry name" value="35EXOc"/>
    <property type="match status" value="1"/>
</dbReference>
<dbReference type="InterPro" id="IPR012337">
    <property type="entry name" value="RNaseH-like_sf"/>
</dbReference>
<evidence type="ECO:0000259" key="7">
    <source>
        <dbReference type="PROSITE" id="PS50967"/>
    </source>
</evidence>
<keyword evidence="4" id="KW-0269">Exonuclease</keyword>
<feature type="domain" description="HRDC" evidence="7">
    <location>
        <begin position="455"/>
        <end position="539"/>
    </location>
</feature>
<dbReference type="GO" id="GO:0071039">
    <property type="term" value="P:nuclear polyadenylation-dependent CUT catabolic process"/>
    <property type="evidence" value="ECO:0007669"/>
    <property type="project" value="TreeGrafter"/>
</dbReference>
<evidence type="ECO:0000256" key="3">
    <source>
        <dbReference type="ARBA" id="ARBA00022801"/>
    </source>
</evidence>
<dbReference type="Gene3D" id="1.10.150.80">
    <property type="entry name" value="HRDC domain"/>
    <property type="match status" value="1"/>
</dbReference>
<dbReference type="PANTHER" id="PTHR12124:SF47">
    <property type="entry name" value="EXOSOME COMPONENT 10"/>
    <property type="match status" value="1"/>
</dbReference>
<feature type="compositionally biased region" description="Low complexity" evidence="6">
    <location>
        <begin position="701"/>
        <end position="727"/>
    </location>
</feature>
<evidence type="ECO:0000313" key="8">
    <source>
        <dbReference type="EMBL" id="CAK0771108.1"/>
    </source>
</evidence>
<dbReference type="GO" id="GO:0000175">
    <property type="term" value="F:3'-5'-RNA exonuclease activity"/>
    <property type="evidence" value="ECO:0007669"/>
    <property type="project" value="InterPro"/>
</dbReference>
<dbReference type="SUPFAM" id="SSF47819">
    <property type="entry name" value="HRDC-like"/>
    <property type="match status" value="1"/>
</dbReference>
<dbReference type="EMBL" id="CAUYUE010000004">
    <property type="protein sequence ID" value="CAK0771108.1"/>
    <property type="molecule type" value="Genomic_DNA"/>
</dbReference>
<organism evidence="8 9">
    <name type="scientific">Coccomyxa viridis</name>
    <dbReference type="NCBI Taxonomy" id="1274662"/>
    <lineage>
        <taxon>Eukaryota</taxon>
        <taxon>Viridiplantae</taxon>
        <taxon>Chlorophyta</taxon>
        <taxon>core chlorophytes</taxon>
        <taxon>Trebouxiophyceae</taxon>
        <taxon>Trebouxiophyceae incertae sedis</taxon>
        <taxon>Coccomyxaceae</taxon>
        <taxon>Coccomyxa</taxon>
    </lineage>
</organism>
<dbReference type="GO" id="GO:0000166">
    <property type="term" value="F:nucleotide binding"/>
    <property type="evidence" value="ECO:0007669"/>
    <property type="project" value="InterPro"/>
</dbReference>
<dbReference type="InterPro" id="IPR036397">
    <property type="entry name" value="RNaseH_sf"/>
</dbReference>
<dbReference type="GO" id="GO:0071035">
    <property type="term" value="P:nuclear polyadenylation-dependent rRNA catabolic process"/>
    <property type="evidence" value="ECO:0007669"/>
    <property type="project" value="TreeGrafter"/>
</dbReference>
<dbReference type="InterPro" id="IPR049559">
    <property type="entry name" value="Rrp6p-like_exo"/>
</dbReference>
<dbReference type="GO" id="GO:0071036">
    <property type="term" value="P:nuclear polyadenylation-dependent snoRNA catabolic process"/>
    <property type="evidence" value="ECO:0007669"/>
    <property type="project" value="TreeGrafter"/>
</dbReference>
<evidence type="ECO:0000256" key="4">
    <source>
        <dbReference type="ARBA" id="ARBA00022839"/>
    </source>
</evidence>
<dbReference type="GO" id="GO:0071044">
    <property type="term" value="P:histone mRNA catabolic process"/>
    <property type="evidence" value="ECO:0007669"/>
    <property type="project" value="TreeGrafter"/>
</dbReference>
<protein>
    <recommendedName>
        <fullName evidence="7">HRDC domain-containing protein</fullName>
    </recommendedName>
</protein>
<comment type="subcellular location">
    <subcellularLocation>
        <location evidence="1">Nucleus</location>
    </subcellularLocation>
</comment>
<evidence type="ECO:0000313" key="9">
    <source>
        <dbReference type="Proteomes" id="UP001314263"/>
    </source>
</evidence>
<reference evidence="8 9" key="1">
    <citation type="submission" date="2023-10" db="EMBL/GenBank/DDBJ databases">
        <authorList>
            <person name="Maclean D."/>
            <person name="Macfadyen A."/>
        </authorList>
    </citation>
    <scope>NUCLEOTIDE SEQUENCE [LARGE SCALE GENOMIC DNA]</scope>
</reference>
<evidence type="ECO:0000256" key="1">
    <source>
        <dbReference type="ARBA" id="ARBA00004123"/>
    </source>
</evidence>
<dbReference type="InterPro" id="IPR044876">
    <property type="entry name" value="HRDC_dom_sf"/>
</dbReference>
<dbReference type="InterPro" id="IPR002562">
    <property type="entry name" value="3'-5'_exonuclease_dom"/>
</dbReference>
<name>A0AAV1I470_9CHLO</name>
<evidence type="ECO:0000256" key="2">
    <source>
        <dbReference type="ARBA" id="ARBA00022722"/>
    </source>
</evidence>
<feature type="compositionally biased region" description="Low complexity" evidence="6">
    <location>
        <begin position="568"/>
        <end position="579"/>
    </location>
</feature>
<dbReference type="AlphaFoldDB" id="A0AAV1I470"/>
<dbReference type="SUPFAM" id="SSF53098">
    <property type="entry name" value="Ribonuclease H-like"/>
    <property type="match status" value="1"/>
</dbReference>
<feature type="region of interest" description="Disordered" evidence="6">
    <location>
        <begin position="1003"/>
        <end position="1047"/>
    </location>
</feature>
<dbReference type="GO" id="GO:0000176">
    <property type="term" value="C:nuclear exosome (RNase complex)"/>
    <property type="evidence" value="ECO:0007669"/>
    <property type="project" value="TreeGrafter"/>
</dbReference>
<dbReference type="Proteomes" id="UP001314263">
    <property type="component" value="Unassembled WGS sequence"/>
</dbReference>
<evidence type="ECO:0000256" key="6">
    <source>
        <dbReference type="SAM" id="MobiDB-lite"/>
    </source>
</evidence>
<dbReference type="GO" id="GO:0071040">
    <property type="term" value="P:nuclear polyadenylation-dependent antisense transcript catabolic process"/>
    <property type="evidence" value="ECO:0007669"/>
    <property type="project" value="TreeGrafter"/>
</dbReference>
<feature type="region of interest" description="Disordered" evidence="6">
    <location>
        <begin position="952"/>
        <end position="971"/>
    </location>
</feature>
<accession>A0AAV1I470</accession>
<dbReference type="GO" id="GO:0005730">
    <property type="term" value="C:nucleolus"/>
    <property type="evidence" value="ECO:0007669"/>
    <property type="project" value="TreeGrafter"/>
</dbReference>
<dbReference type="InterPro" id="IPR002121">
    <property type="entry name" value="HRDC_dom"/>
</dbReference>
<feature type="compositionally biased region" description="Basic residues" evidence="6">
    <location>
        <begin position="920"/>
        <end position="929"/>
    </location>
</feature>
<dbReference type="GO" id="GO:0000467">
    <property type="term" value="P:exonucleolytic trimming to generate mature 3'-end of 5.8S rRNA from tricistronic rRNA transcript (SSU-rRNA, 5.8S rRNA, LSU-rRNA)"/>
    <property type="evidence" value="ECO:0007669"/>
    <property type="project" value="InterPro"/>
</dbReference>
<dbReference type="InterPro" id="IPR010997">
    <property type="entry name" value="HRDC-like_sf"/>
</dbReference>
<feature type="compositionally biased region" description="Polar residues" evidence="6">
    <location>
        <begin position="678"/>
        <end position="693"/>
    </location>
</feature>